<sequence>MSSNRKLKLAQDDPQLREYDFTPLGVAISHGLAERKERNVINAHVGVSSHQWRQTVKKLKEKGVAWERIGRTSLQLTTEESDPKKYSISTSIETTLLQNGAATIDGTSCVPGIGLPTSRHPNLKAFWLEHIPEKSGEETGEIRQPGNNEDVDEEDEEDSETSDDSAESSDESSDDEEEDNPDQIEGFPQHWDPDGMLLEMLQVWPSPEEGLSIDDLRFLRNGLMDSQIFVPLDQHRSFLHVAPRILKQTKGWSAESTVTFIFNIVQDVRCDIDDGSTSRPSMSTEGLMGFLIALVQKLKELSTVYSEQLESIQDWLGTVNLPDVPAELWAKFADAVDTDTARLAFNQAEKSQLRELLAVSDVVSPILKQIIEIAEKVTMGVVKEDKKGGHKGRSSKKGKAKK</sequence>
<name>A0A2V1D701_9PLEO</name>
<feature type="compositionally biased region" description="Acidic residues" evidence="1">
    <location>
        <begin position="149"/>
        <end position="182"/>
    </location>
</feature>
<evidence type="ECO:0000313" key="3">
    <source>
        <dbReference type="Proteomes" id="UP000244855"/>
    </source>
</evidence>
<evidence type="ECO:0000256" key="1">
    <source>
        <dbReference type="SAM" id="MobiDB-lite"/>
    </source>
</evidence>
<feature type="region of interest" description="Disordered" evidence="1">
    <location>
        <begin position="132"/>
        <end position="192"/>
    </location>
</feature>
<dbReference type="AlphaFoldDB" id="A0A2V1D701"/>
<protein>
    <submittedName>
        <fullName evidence="2">Uncharacterized protein</fullName>
    </submittedName>
</protein>
<accession>A0A2V1D701</accession>
<proteinExistence type="predicted"/>
<gene>
    <name evidence="2" type="ORF">DM02DRAFT_694869</name>
</gene>
<organism evidence="2 3">
    <name type="scientific">Periconia macrospinosa</name>
    <dbReference type="NCBI Taxonomy" id="97972"/>
    <lineage>
        <taxon>Eukaryota</taxon>
        <taxon>Fungi</taxon>
        <taxon>Dikarya</taxon>
        <taxon>Ascomycota</taxon>
        <taxon>Pezizomycotina</taxon>
        <taxon>Dothideomycetes</taxon>
        <taxon>Pleosporomycetidae</taxon>
        <taxon>Pleosporales</taxon>
        <taxon>Massarineae</taxon>
        <taxon>Periconiaceae</taxon>
        <taxon>Periconia</taxon>
    </lineage>
</organism>
<feature type="compositionally biased region" description="Basic and acidic residues" evidence="1">
    <location>
        <begin position="132"/>
        <end position="141"/>
    </location>
</feature>
<keyword evidence="3" id="KW-1185">Reference proteome</keyword>
<reference evidence="2 3" key="1">
    <citation type="journal article" date="2018" name="Sci. Rep.">
        <title>Comparative genomics provides insights into the lifestyle and reveals functional heterogeneity of dark septate endophytic fungi.</title>
        <authorList>
            <person name="Knapp D.G."/>
            <person name="Nemeth J.B."/>
            <person name="Barry K."/>
            <person name="Hainaut M."/>
            <person name="Henrissat B."/>
            <person name="Johnson J."/>
            <person name="Kuo A."/>
            <person name="Lim J.H.P."/>
            <person name="Lipzen A."/>
            <person name="Nolan M."/>
            <person name="Ohm R.A."/>
            <person name="Tamas L."/>
            <person name="Grigoriev I.V."/>
            <person name="Spatafora J.W."/>
            <person name="Nagy L.G."/>
            <person name="Kovacs G.M."/>
        </authorList>
    </citation>
    <scope>NUCLEOTIDE SEQUENCE [LARGE SCALE GENOMIC DNA]</scope>
    <source>
        <strain evidence="2 3">DSE2036</strain>
    </source>
</reference>
<dbReference type="OrthoDB" id="4126947at2759"/>
<evidence type="ECO:0000313" key="2">
    <source>
        <dbReference type="EMBL" id="PVH93831.1"/>
    </source>
</evidence>
<dbReference type="EMBL" id="KZ805565">
    <property type="protein sequence ID" value="PVH93831.1"/>
    <property type="molecule type" value="Genomic_DNA"/>
</dbReference>
<dbReference type="Proteomes" id="UP000244855">
    <property type="component" value="Unassembled WGS sequence"/>
</dbReference>